<comment type="caution">
    <text evidence="14">The sequence shown here is derived from an EMBL/GenBank/DDBJ whole genome shotgun (WGS) entry which is preliminary data.</text>
</comment>
<proteinExistence type="predicted"/>
<dbReference type="SUPFAM" id="SSF52833">
    <property type="entry name" value="Thioredoxin-like"/>
    <property type="match status" value="1"/>
</dbReference>
<dbReference type="Pfam" id="PF00014">
    <property type="entry name" value="Kunitz_BPTI"/>
    <property type="match status" value="1"/>
</dbReference>
<dbReference type="SUPFAM" id="SSF82895">
    <property type="entry name" value="TSP-1 type 1 repeat"/>
    <property type="match status" value="2"/>
</dbReference>
<dbReference type="GO" id="GO:0007155">
    <property type="term" value="P:cell adhesion"/>
    <property type="evidence" value="ECO:0007669"/>
    <property type="project" value="UniProtKB-KW"/>
</dbReference>
<dbReference type="PROSITE" id="PS51019">
    <property type="entry name" value="REELIN"/>
    <property type="match status" value="1"/>
</dbReference>
<evidence type="ECO:0000313" key="15">
    <source>
        <dbReference type="Proteomes" id="UP000440578"/>
    </source>
</evidence>
<protein>
    <recommendedName>
        <fullName evidence="2">Spondin-1</fullName>
    </recommendedName>
    <alternativeName>
        <fullName evidence="7">F-spondin</fullName>
    </alternativeName>
</protein>
<keyword evidence="15" id="KW-1185">Reference proteome</keyword>
<feature type="signal peptide" evidence="9">
    <location>
        <begin position="1"/>
        <end position="48"/>
    </location>
</feature>
<dbReference type="Gene3D" id="3.10.20.90">
    <property type="entry name" value="Phosphatidylinositol 3-kinase Catalytic Subunit, Chain A, domain 1"/>
    <property type="match status" value="1"/>
</dbReference>
<dbReference type="PRINTS" id="PR00759">
    <property type="entry name" value="BASICPTASE"/>
</dbReference>
<dbReference type="AlphaFoldDB" id="A0A6A4VLQ7"/>
<dbReference type="FunFam" id="4.10.410.10:FF:000017">
    <property type="entry name" value="papilin isoform X2"/>
    <property type="match status" value="1"/>
</dbReference>
<dbReference type="CDD" id="cd00109">
    <property type="entry name" value="Kunitz-type"/>
    <property type="match status" value="1"/>
</dbReference>
<dbReference type="SUPFAM" id="SSF57362">
    <property type="entry name" value="BPTI-like"/>
    <property type="match status" value="1"/>
</dbReference>
<dbReference type="InterPro" id="IPR002861">
    <property type="entry name" value="Reeler_dom"/>
</dbReference>
<dbReference type="Pfam" id="PF02014">
    <property type="entry name" value="Reeler"/>
    <property type="match status" value="1"/>
</dbReference>
<feature type="domain" description="Reelin" evidence="12">
    <location>
        <begin position="36"/>
        <end position="211"/>
    </location>
</feature>
<keyword evidence="6" id="KW-1015">Disulfide bond</keyword>
<dbReference type="InterPro" id="IPR042307">
    <property type="entry name" value="Reeler_sf"/>
</dbReference>
<dbReference type="SMART" id="SM00166">
    <property type="entry name" value="UBX"/>
    <property type="match status" value="1"/>
</dbReference>
<dbReference type="InterPro" id="IPR029071">
    <property type="entry name" value="Ubiquitin-like_domsf"/>
</dbReference>
<evidence type="ECO:0000256" key="6">
    <source>
        <dbReference type="ARBA" id="ARBA00023157"/>
    </source>
</evidence>
<evidence type="ECO:0000313" key="14">
    <source>
        <dbReference type="EMBL" id="KAF0295496.1"/>
    </source>
</evidence>
<dbReference type="InterPro" id="IPR036249">
    <property type="entry name" value="Thioredoxin-like_sf"/>
</dbReference>
<evidence type="ECO:0000256" key="2">
    <source>
        <dbReference type="ARBA" id="ARBA00019594"/>
    </source>
</evidence>
<dbReference type="SMART" id="SM00131">
    <property type="entry name" value="KU"/>
    <property type="match status" value="1"/>
</dbReference>
<sequence length="1044" mass="116762">MRRSADQQSVVGRPRVATMPLPRCPTGSLCVLLVLAVPALVDLPLATAQRCRREPESPYGPPPVKTPGSGGYRVEVRGNHTKYEPGKRYEVKLVNIQNKFVRKFKGFFLTVEPSVPVEYGIIQQVGHFRPSSSAVGFSDECGTNTVTHTSDSPKSHVSLIWVAPPPGSGPSTKVTFEGLWSRNTHPRDFPIDRTAAAFSDIIGASHSAGFRFWEYGGVATEGVRQVAEWGDTKKLENELKEHSGDIRTIIKARGLEYPNLQGRTFAVFRVDRRHHQASLMSRLKPSPDWLERQVLNLRPWDAGTKNGDSYLGSYPPTNPKQKIQRITSKWPANSPFYDPTGGEIPPLARLVLKRQRVYERDCGTGHAGPAAASLSDCATTTWSDWSACSATCGQGRQHAPPPLPQPDTRHHVLLPGQDVCALDEWSQWGPCSTTCGPGIRRRTRNFKSHLGRKRCSEETTEIQDCSDQNPPCPDLRGDSARLRGGPLERVVALLGLLRRALASGDCRLARSEAIAVCKEPLDVGSCRLNLERWYYSEQDGHCVRFLYGGCRGNRNNFETAKECEETCESLSGLSGRSRSYAVRRLRPAPSVTCSQCNDMSTGRQFSMPASATTTVGQIKTDVAALTEWPVSQQSWTGWPEYATDAAPPTVDVTSDTSSVEYQDAAEAFDDADDVLFVQEDRPKRVPLVPEDTEDELAGVLHFTEQFEVRYGPCHPSFYQGTLAEAAEEACTKPVNERRMLAIYLHHDGSVLSNVFCSQLLCSESIVSYLTSNFIVWGWDITFSSNQNKFLDRVTAQFGARTREALLMSMDRERLPLLLLLMRSRSSTEVLSAVHGNTSVDELMGTLIHTHDMFGQQMAIEAREEQERRARENMMQEQDRAYQESLLADRAKEEARRAEREEQEKIETAERKERERQESIKQAEEAMRQAVRESLESDLPPEPPEKCDQPITTIRIRSPDGASFCRRFLASDRLLECVPRGSICLTVCAPCRQDLLNYVVVQGFPMDQYKLISSWPRRDVSSLDNSASLEALKLCPQETLMLEER</sequence>
<dbReference type="GO" id="GO:0031012">
    <property type="term" value="C:extracellular matrix"/>
    <property type="evidence" value="ECO:0007669"/>
    <property type="project" value="TreeGrafter"/>
</dbReference>
<feature type="chain" id="PRO_5025441035" description="Spondin-1" evidence="9">
    <location>
        <begin position="49"/>
        <end position="1044"/>
    </location>
</feature>
<dbReference type="PROSITE" id="PS50279">
    <property type="entry name" value="BPTI_KUNITZ_2"/>
    <property type="match status" value="1"/>
</dbReference>
<evidence type="ECO:0000256" key="7">
    <source>
        <dbReference type="ARBA" id="ARBA00030964"/>
    </source>
</evidence>
<dbReference type="Gene3D" id="2.60.40.2130">
    <property type="entry name" value="F-spondin domain"/>
    <property type="match status" value="1"/>
</dbReference>
<dbReference type="PROSITE" id="PS50033">
    <property type="entry name" value="UBX"/>
    <property type="match status" value="1"/>
</dbReference>
<dbReference type="Proteomes" id="UP000440578">
    <property type="component" value="Unassembled WGS sequence"/>
</dbReference>
<dbReference type="NCBIfam" id="NF038123">
    <property type="entry name" value="NF038123_dom"/>
    <property type="match status" value="1"/>
</dbReference>
<dbReference type="Gene3D" id="2.20.100.10">
    <property type="entry name" value="Thrombospondin type-1 (TSP1) repeat"/>
    <property type="match status" value="2"/>
</dbReference>
<dbReference type="SUPFAM" id="SSF54236">
    <property type="entry name" value="Ubiquitin-like"/>
    <property type="match status" value="1"/>
</dbReference>
<evidence type="ECO:0000259" key="11">
    <source>
        <dbReference type="PROSITE" id="PS50279"/>
    </source>
</evidence>
<keyword evidence="9" id="KW-0732">Signal</keyword>
<feature type="domain" description="BPTI/Kunitz inhibitor" evidence="11">
    <location>
        <begin position="517"/>
        <end position="567"/>
    </location>
</feature>
<dbReference type="SMART" id="SM00594">
    <property type="entry name" value="UAS"/>
    <property type="match status" value="1"/>
</dbReference>
<gene>
    <name evidence="14" type="primary">FAF1_0</name>
    <name evidence="14" type="ORF">FJT64_007052</name>
</gene>
<feature type="domain" description="Spondin" evidence="13">
    <location>
        <begin position="160"/>
        <end position="335"/>
    </location>
</feature>
<feature type="region of interest" description="Disordered" evidence="8">
    <location>
        <begin position="52"/>
        <end position="71"/>
    </location>
</feature>
<dbReference type="PANTHER" id="PTHR11311">
    <property type="entry name" value="SPONDIN"/>
    <property type="match status" value="1"/>
</dbReference>
<dbReference type="Pfam" id="PF00090">
    <property type="entry name" value="TSP_1"/>
    <property type="match status" value="2"/>
</dbReference>
<dbReference type="InterPro" id="IPR051418">
    <property type="entry name" value="Spondin/Thrombospondin_T1"/>
</dbReference>
<evidence type="ECO:0000256" key="9">
    <source>
        <dbReference type="SAM" id="SignalP"/>
    </source>
</evidence>
<feature type="domain" description="UBX" evidence="10">
    <location>
        <begin position="946"/>
        <end position="1041"/>
    </location>
</feature>
<evidence type="ECO:0000256" key="4">
    <source>
        <dbReference type="ARBA" id="ARBA00022737"/>
    </source>
</evidence>
<dbReference type="InterPro" id="IPR000884">
    <property type="entry name" value="TSP1_rpt"/>
</dbReference>
<evidence type="ECO:0000259" key="12">
    <source>
        <dbReference type="PROSITE" id="PS51019"/>
    </source>
</evidence>
<accession>A0A6A4VLQ7</accession>
<dbReference type="PROSITE" id="PS50092">
    <property type="entry name" value="TSP1"/>
    <property type="match status" value="2"/>
</dbReference>
<dbReference type="Pfam" id="PF06468">
    <property type="entry name" value="Spond_N"/>
    <property type="match status" value="1"/>
</dbReference>
<name>A0A6A4VLQ7_AMPAM</name>
<keyword evidence="4" id="KW-0677">Repeat</keyword>
<dbReference type="SMART" id="SM00209">
    <property type="entry name" value="TSP1"/>
    <property type="match status" value="2"/>
</dbReference>
<comment type="subcellular location">
    <subcellularLocation>
        <location evidence="1">Secreted</location>
        <location evidence="1">Extracellular space</location>
        <location evidence="1">Extracellular matrix</location>
    </subcellularLocation>
</comment>
<feature type="region of interest" description="Disordered" evidence="8">
    <location>
        <begin position="889"/>
        <end position="925"/>
    </location>
</feature>
<dbReference type="InterPro" id="IPR033043">
    <property type="entry name" value="FAF1-like_UBX"/>
</dbReference>
<dbReference type="PROSITE" id="PS51020">
    <property type="entry name" value="SPONDIN"/>
    <property type="match status" value="1"/>
</dbReference>
<dbReference type="CDD" id="cd01771">
    <property type="entry name" value="UBX_UBXN3A"/>
    <property type="match status" value="1"/>
</dbReference>
<dbReference type="InterPro" id="IPR020901">
    <property type="entry name" value="Prtase_inh_Kunz-CS"/>
</dbReference>
<dbReference type="GO" id="GO:0004867">
    <property type="term" value="F:serine-type endopeptidase inhibitor activity"/>
    <property type="evidence" value="ECO:0007669"/>
    <property type="project" value="InterPro"/>
</dbReference>
<dbReference type="InterPro" id="IPR036880">
    <property type="entry name" value="Kunitz_BPTI_sf"/>
</dbReference>
<dbReference type="InterPro" id="IPR002223">
    <property type="entry name" value="Kunitz_BPTI"/>
</dbReference>
<dbReference type="InterPro" id="IPR009465">
    <property type="entry name" value="Spondin_N"/>
</dbReference>
<reference evidence="14 15" key="1">
    <citation type="submission" date="2019-07" db="EMBL/GenBank/DDBJ databases">
        <title>Draft genome assembly of a fouling barnacle, Amphibalanus amphitrite (Darwin, 1854): The first reference genome for Thecostraca.</title>
        <authorList>
            <person name="Kim W."/>
        </authorList>
    </citation>
    <scope>NUCLEOTIDE SEQUENCE [LARGE SCALE GENOMIC DNA]</scope>
    <source>
        <strain evidence="14">SNU_AA5</strain>
        <tissue evidence="14">Soma without cirri and trophi</tissue>
    </source>
</reference>
<dbReference type="InterPro" id="IPR036383">
    <property type="entry name" value="TSP1_rpt_sf"/>
</dbReference>
<dbReference type="InterPro" id="IPR001012">
    <property type="entry name" value="UBX_dom"/>
</dbReference>
<evidence type="ECO:0000259" key="13">
    <source>
        <dbReference type="PROSITE" id="PS51020"/>
    </source>
</evidence>
<dbReference type="EMBL" id="VIIS01001616">
    <property type="protein sequence ID" value="KAF0295496.1"/>
    <property type="molecule type" value="Genomic_DNA"/>
</dbReference>
<evidence type="ECO:0000256" key="8">
    <source>
        <dbReference type="SAM" id="MobiDB-lite"/>
    </source>
</evidence>
<evidence type="ECO:0000259" key="10">
    <source>
        <dbReference type="PROSITE" id="PS50033"/>
    </source>
</evidence>
<keyword evidence="3" id="KW-0964">Secreted</keyword>
<dbReference type="Gene3D" id="2.60.40.4060">
    <property type="entry name" value="Reeler domain"/>
    <property type="match status" value="1"/>
</dbReference>
<evidence type="ECO:0000256" key="5">
    <source>
        <dbReference type="ARBA" id="ARBA00022889"/>
    </source>
</evidence>
<dbReference type="Pfam" id="PF21021">
    <property type="entry name" value="FAF1"/>
    <property type="match status" value="1"/>
</dbReference>
<dbReference type="Gene3D" id="4.10.410.10">
    <property type="entry name" value="Pancreatic trypsin inhibitor Kunitz domain"/>
    <property type="match status" value="1"/>
</dbReference>
<dbReference type="Pfam" id="PF00789">
    <property type="entry name" value="UBX"/>
    <property type="match status" value="1"/>
</dbReference>
<dbReference type="OrthoDB" id="347314at2759"/>
<dbReference type="PANTHER" id="PTHR11311:SF16">
    <property type="entry name" value="SPONDIN-1"/>
    <property type="match status" value="1"/>
</dbReference>
<evidence type="ECO:0000256" key="3">
    <source>
        <dbReference type="ARBA" id="ARBA00022530"/>
    </source>
</evidence>
<evidence type="ECO:0000256" key="1">
    <source>
        <dbReference type="ARBA" id="ARBA00004498"/>
    </source>
</evidence>
<keyword evidence="3" id="KW-0272">Extracellular matrix</keyword>
<dbReference type="Gene3D" id="3.40.30.10">
    <property type="entry name" value="Glutaredoxin"/>
    <property type="match status" value="1"/>
</dbReference>
<dbReference type="CDD" id="cd08544">
    <property type="entry name" value="Reeler"/>
    <property type="match status" value="1"/>
</dbReference>
<dbReference type="InterPro" id="IPR049483">
    <property type="entry name" value="FAF1_2-like_UAS"/>
</dbReference>
<dbReference type="InterPro" id="IPR038678">
    <property type="entry name" value="Spondin_N_sf"/>
</dbReference>
<dbReference type="InterPro" id="IPR006577">
    <property type="entry name" value="UAS"/>
</dbReference>
<dbReference type="PROSITE" id="PS00280">
    <property type="entry name" value="BPTI_KUNITZ_1"/>
    <property type="match status" value="1"/>
</dbReference>
<keyword evidence="5" id="KW-0130">Cell adhesion</keyword>
<organism evidence="14 15">
    <name type="scientific">Amphibalanus amphitrite</name>
    <name type="common">Striped barnacle</name>
    <name type="synonym">Balanus amphitrite</name>
    <dbReference type="NCBI Taxonomy" id="1232801"/>
    <lineage>
        <taxon>Eukaryota</taxon>
        <taxon>Metazoa</taxon>
        <taxon>Ecdysozoa</taxon>
        <taxon>Arthropoda</taxon>
        <taxon>Crustacea</taxon>
        <taxon>Multicrustacea</taxon>
        <taxon>Cirripedia</taxon>
        <taxon>Thoracica</taxon>
        <taxon>Thoracicalcarea</taxon>
        <taxon>Balanomorpha</taxon>
        <taxon>Balanoidea</taxon>
        <taxon>Balanidae</taxon>
        <taxon>Amphibalaninae</taxon>
        <taxon>Amphibalanus</taxon>
    </lineage>
</organism>